<evidence type="ECO:0000256" key="1">
    <source>
        <dbReference type="ARBA" id="ARBA00022527"/>
    </source>
</evidence>
<dbReference type="FunFam" id="3.30.200.20:FF:000042">
    <property type="entry name" value="Aurora kinase A"/>
    <property type="match status" value="1"/>
</dbReference>
<feature type="region of interest" description="Disordered" evidence="10">
    <location>
        <begin position="1"/>
        <end position="38"/>
    </location>
</feature>
<evidence type="ECO:0000313" key="12">
    <source>
        <dbReference type="EMBL" id="CAD7283496.1"/>
    </source>
</evidence>
<evidence type="ECO:0000256" key="10">
    <source>
        <dbReference type="SAM" id="MobiDB-lite"/>
    </source>
</evidence>
<gene>
    <name evidence="12" type="ORF">NMOB1V02_LOCUS11111</name>
</gene>
<evidence type="ECO:0000256" key="2">
    <source>
        <dbReference type="ARBA" id="ARBA00022679"/>
    </source>
</evidence>
<dbReference type="GO" id="GO:0004674">
    <property type="term" value="F:protein serine/threonine kinase activity"/>
    <property type="evidence" value="ECO:0007669"/>
    <property type="project" value="UniProtKB-KW"/>
</dbReference>
<dbReference type="Proteomes" id="UP000678499">
    <property type="component" value="Unassembled WGS sequence"/>
</dbReference>
<dbReference type="Pfam" id="PF00069">
    <property type="entry name" value="Pkinase"/>
    <property type="match status" value="1"/>
</dbReference>
<evidence type="ECO:0000256" key="7">
    <source>
        <dbReference type="ARBA" id="ARBA00048679"/>
    </source>
</evidence>
<reference evidence="12" key="1">
    <citation type="submission" date="2020-11" db="EMBL/GenBank/DDBJ databases">
        <authorList>
            <person name="Tran Van P."/>
        </authorList>
    </citation>
    <scope>NUCLEOTIDE SEQUENCE</scope>
</reference>
<evidence type="ECO:0000313" key="13">
    <source>
        <dbReference type="Proteomes" id="UP000678499"/>
    </source>
</evidence>
<feature type="binding site" evidence="9">
    <location>
        <position position="96"/>
    </location>
    <ligand>
        <name>ATP</name>
        <dbReference type="ChEBI" id="CHEBI:30616"/>
    </ligand>
</feature>
<feature type="active site" description="Proton acceptor" evidence="8">
    <location>
        <position position="192"/>
    </location>
</feature>
<keyword evidence="4" id="KW-0418">Kinase</keyword>
<evidence type="ECO:0000256" key="8">
    <source>
        <dbReference type="PIRSR" id="PIRSR630616-1"/>
    </source>
</evidence>
<evidence type="ECO:0000256" key="5">
    <source>
        <dbReference type="ARBA" id="ARBA00022840"/>
    </source>
</evidence>
<organism evidence="12">
    <name type="scientific">Notodromas monacha</name>
    <dbReference type="NCBI Taxonomy" id="399045"/>
    <lineage>
        <taxon>Eukaryota</taxon>
        <taxon>Metazoa</taxon>
        <taxon>Ecdysozoa</taxon>
        <taxon>Arthropoda</taxon>
        <taxon>Crustacea</taxon>
        <taxon>Oligostraca</taxon>
        <taxon>Ostracoda</taxon>
        <taxon>Podocopa</taxon>
        <taxon>Podocopida</taxon>
        <taxon>Cypridocopina</taxon>
        <taxon>Cypridoidea</taxon>
        <taxon>Cyprididae</taxon>
        <taxon>Notodromas</taxon>
    </lineage>
</organism>
<feature type="domain" description="Protein kinase" evidence="11">
    <location>
        <begin position="67"/>
        <end position="329"/>
    </location>
</feature>
<dbReference type="InterPro" id="IPR030616">
    <property type="entry name" value="Aur-like"/>
</dbReference>
<dbReference type="PANTHER" id="PTHR24350">
    <property type="entry name" value="SERINE/THREONINE-PROTEIN KINASE IAL-RELATED"/>
    <property type="match status" value="1"/>
</dbReference>
<evidence type="ECO:0000259" key="11">
    <source>
        <dbReference type="PROSITE" id="PS50011"/>
    </source>
</evidence>
<accession>A0A7R9C011</accession>
<feature type="non-terminal residue" evidence="12">
    <location>
        <position position="388"/>
    </location>
</feature>
<name>A0A7R9C011_9CRUS</name>
<dbReference type="OrthoDB" id="377346at2759"/>
<dbReference type="PROSITE" id="PS50011">
    <property type="entry name" value="PROTEIN_KINASE_DOM"/>
    <property type="match status" value="1"/>
</dbReference>
<dbReference type="Gene3D" id="3.30.200.20">
    <property type="entry name" value="Phosphorylase Kinase, domain 1"/>
    <property type="match status" value="1"/>
</dbReference>
<comment type="catalytic activity">
    <reaction evidence="6">
        <text>L-threonyl-[protein] + ATP = O-phospho-L-threonyl-[protein] + ADP + H(+)</text>
        <dbReference type="Rhea" id="RHEA:46608"/>
        <dbReference type="Rhea" id="RHEA-COMP:11060"/>
        <dbReference type="Rhea" id="RHEA-COMP:11605"/>
        <dbReference type="ChEBI" id="CHEBI:15378"/>
        <dbReference type="ChEBI" id="CHEBI:30013"/>
        <dbReference type="ChEBI" id="CHEBI:30616"/>
        <dbReference type="ChEBI" id="CHEBI:61977"/>
        <dbReference type="ChEBI" id="CHEBI:456216"/>
        <dbReference type="EC" id="2.7.11.1"/>
    </reaction>
</comment>
<keyword evidence="13" id="KW-1185">Reference proteome</keyword>
<dbReference type="AlphaFoldDB" id="A0A7R9C011"/>
<sequence>MACPKPASTKVCRPCDGLQGGQAGPPPPEDDEPPYPGRKGAYCGPDKASWPWSARPYFFRQYSLGDFDIGRVLMKGEFGTVYLARDYRTRDLVTFKAAYKDKLMEEQVLYLLRKEVEMQGYFDHPNILKLLGFFSDEARIYIVFEYCEHGTLEQYQRTQPGCRLEEPLAAKLTLDVTSALLYLHDFNLMLRDLRPQSILITKDLTAKLADFAFAVYTVGPVKSEPRTTPAFEAPEFFLDLPVSRLADHWQLGCLIYDMLTGDCPFAPQQSSDTRDHISVYPGVGQNVINLAYESHRCSSRLADDLIKKLMWRDAELRLPLDQVIIHPWILHHTAYSPEKPKVHKPIARTMTVDGQTVERDQVFVEDCTGASQQIKVTAETRGGMQETR</sequence>
<dbReference type="Gene3D" id="1.10.510.10">
    <property type="entry name" value="Transferase(Phosphotransferase) domain 1"/>
    <property type="match status" value="1"/>
</dbReference>
<comment type="catalytic activity">
    <reaction evidence="7">
        <text>L-seryl-[protein] + ATP = O-phospho-L-seryl-[protein] + ADP + H(+)</text>
        <dbReference type="Rhea" id="RHEA:17989"/>
        <dbReference type="Rhea" id="RHEA-COMP:9863"/>
        <dbReference type="Rhea" id="RHEA-COMP:11604"/>
        <dbReference type="ChEBI" id="CHEBI:15378"/>
        <dbReference type="ChEBI" id="CHEBI:29999"/>
        <dbReference type="ChEBI" id="CHEBI:30616"/>
        <dbReference type="ChEBI" id="CHEBI:83421"/>
        <dbReference type="ChEBI" id="CHEBI:456216"/>
        <dbReference type="EC" id="2.7.11.1"/>
    </reaction>
</comment>
<dbReference type="EMBL" id="CAJPEX010005515">
    <property type="protein sequence ID" value="CAG0923648.1"/>
    <property type="molecule type" value="Genomic_DNA"/>
</dbReference>
<dbReference type="EMBL" id="OA887552">
    <property type="protein sequence ID" value="CAD7283496.1"/>
    <property type="molecule type" value="Genomic_DNA"/>
</dbReference>
<evidence type="ECO:0000256" key="9">
    <source>
        <dbReference type="PIRSR" id="PIRSR630616-2"/>
    </source>
</evidence>
<keyword evidence="2" id="KW-0808">Transferase</keyword>
<proteinExistence type="predicted"/>
<feature type="binding site" evidence="9">
    <location>
        <position position="210"/>
    </location>
    <ligand>
        <name>ATP</name>
        <dbReference type="ChEBI" id="CHEBI:30616"/>
    </ligand>
</feature>
<keyword evidence="1" id="KW-0723">Serine/threonine-protein kinase</keyword>
<dbReference type="SUPFAM" id="SSF56112">
    <property type="entry name" value="Protein kinase-like (PK-like)"/>
    <property type="match status" value="1"/>
</dbReference>
<dbReference type="InterPro" id="IPR011009">
    <property type="entry name" value="Kinase-like_dom_sf"/>
</dbReference>
<protein>
    <recommendedName>
        <fullName evidence="11">Protein kinase domain-containing protein</fullName>
    </recommendedName>
</protein>
<dbReference type="InterPro" id="IPR000719">
    <property type="entry name" value="Prot_kinase_dom"/>
</dbReference>
<keyword evidence="3 9" id="KW-0547">Nucleotide-binding</keyword>
<keyword evidence="5 9" id="KW-0067">ATP-binding</keyword>
<dbReference type="GO" id="GO:0005524">
    <property type="term" value="F:ATP binding"/>
    <property type="evidence" value="ECO:0007669"/>
    <property type="project" value="UniProtKB-KW"/>
</dbReference>
<evidence type="ECO:0000256" key="4">
    <source>
        <dbReference type="ARBA" id="ARBA00022777"/>
    </source>
</evidence>
<evidence type="ECO:0000256" key="6">
    <source>
        <dbReference type="ARBA" id="ARBA00047899"/>
    </source>
</evidence>
<evidence type="ECO:0000256" key="3">
    <source>
        <dbReference type="ARBA" id="ARBA00022741"/>
    </source>
</evidence>